<evidence type="ECO:0000313" key="4">
    <source>
        <dbReference type="Proteomes" id="UP000671995"/>
    </source>
</evidence>
<dbReference type="EMBL" id="CP054257">
    <property type="protein sequence ID" value="QTQ11030.1"/>
    <property type="molecule type" value="Genomic_DNA"/>
</dbReference>
<dbReference type="RefSeq" id="WP_210117825.1">
    <property type="nucleotide sequence ID" value="NZ_CP054257.1"/>
</dbReference>
<feature type="chain" id="PRO_5038113881" description="Lipoprotein-associated type-17 domain-containing protein" evidence="1">
    <location>
        <begin position="25"/>
        <end position="510"/>
    </location>
</feature>
<evidence type="ECO:0000313" key="3">
    <source>
        <dbReference type="EMBL" id="QTQ11030.1"/>
    </source>
</evidence>
<dbReference type="InterPro" id="IPR007326">
    <property type="entry name" value="Lipoprotein-assoc_dom"/>
</dbReference>
<sequence>MKRSAICLLPMLLAVLLTNGCQQASSTPPHVELTENPGTNPAVPQNPYELVEADVLEAFGLTKGKQSAFEAEQKITSGSSAVPAIVFTQKDVTAYDDEAGTFTVKVKGTKNGNPFDKEMAVNGFANPYASQPWSINSNDGKGELKLDEGIERNLSIEKYIAEAYPTIADFFKAPLAFSLANGTSVTLGDCDYYKLEATLAKEGTDKIKIVPVYTVKNHKKAADGSDTVTEKECKDFTRSKESLTKPYFTEKDVFDHILEKVKNDESFIKTDPGSFASGVYAFAMVAQVAGDIFDESKISHYVNLYATKGNGHLEIKDITAGVYNIRNGGIKADDYEGTLTVDYYIATKDLVAQAAPSAHEISKLHMVTRSGFKKIKPETVKNEFVFEIRKIGSGGGTKQKWLNRLINTVLIQKKEATIHDNYDNWFEINDTLTDEDSSGYYLRLNGRAYSNCKPASGNQFLLKTNSASEPDILVERLSLQKNKDEENLIISMQFMGKSDTVDISVKPESY</sequence>
<dbReference type="AlphaFoldDB" id="A0A975EXY5"/>
<name>A0A975EXY5_9SPIR</name>
<protein>
    <recommendedName>
        <fullName evidence="2">Lipoprotein-associated type-17 domain-containing protein</fullName>
    </recommendedName>
</protein>
<feature type="domain" description="Lipoprotein-associated type-17" evidence="2">
    <location>
        <begin position="90"/>
        <end position="125"/>
    </location>
</feature>
<evidence type="ECO:0000259" key="2">
    <source>
        <dbReference type="Pfam" id="PF04200"/>
    </source>
</evidence>
<reference evidence="3" key="1">
    <citation type="submission" date="2020-05" db="EMBL/GenBank/DDBJ databases">
        <authorList>
            <person name="Zeng H."/>
            <person name="Chan Y.K."/>
            <person name="Watt R.M."/>
        </authorList>
    </citation>
    <scope>NUCLEOTIDE SEQUENCE</scope>
    <source>
        <strain evidence="3">ATCC 700773</strain>
    </source>
</reference>
<proteinExistence type="predicted"/>
<feature type="signal peptide" evidence="1">
    <location>
        <begin position="1"/>
        <end position="24"/>
    </location>
</feature>
<keyword evidence="1" id="KW-0732">Signal</keyword>
<organism evidence="3 4">
    <name type="scientific">Treponema parvum</name>
    <dbReference type="NCBI Taxonomy" id="138851"/>
    <lineage>
        <taxon>Bacteria</taxon>
        <taxon>Pseudomonadati</taxon>
        <taxon>Spirochaetota</taxon>
        <taxon>Spirochaetia</taxon>
        <taxon>Spirochaetales</taxon>
        <taxon>Treponemataceae</taxon>
        <taxon>Treponema</taxon>
    </lineage>
</organism>
<accession>A0A975EXY5</accession>
<dbReference type="Pfam" id="PF04200">
    <property type="entry name" value="Lipoprotein_17"/>
    <property type="match status" value="1"/>
</dbReference>
<evidence type="ECO:0000256" key="1">
    <source>
        <dbReference type="SAM" id="SignalP"/>
    </source>
</evidence>
<gene>
    <name evidence="3" type="ORF">HRI96_01785</name>
</gene>
<reference evidence="3" key="2">
    <citation type="journal article" date="2021" name="Microbiol. Resour. Announc.">
        <title>Complete Genome Sequences of Three Human Oral Treponema parvum Isolates.</title>
        <authorList>
            <person name="Zeng H."/>
            <person name="Watt R.M."/>
        </authorList>
    </citation>
    <scope>NUCLEOTIDE SEQUENCE</scope>
    <source>
        <strain evidence="3">ATCC 700773</strain>
    </source>
</reference>
<dbReference type="Proteomes" id="UP000671995">
    <property type="component" value="Chromosome"/>
</dbReference>